<dbReference type="PROSITE" id="PS50995">
    <property type="entry name" value="HTH_MARR_2"/>
    <property type="match status" value="1"/>
</dbReference>
<dbReference type="GO" id="GO:0003700">
    <property type="term" value="F:DNA-binding transcription factor activity"/>
    <property type="evidence" value="ECO:0007669"/>
    <property type="project" value="InterPro"/>
</dbReference>
<protein>
    <submittedName>
        <fullName evidence="4">DNA-binding MarR family transcriptional regulator/GNAT superfamily N-acetyltransferase</fullName>
    </submittedName>
</protein>
<evidence type="ECO:0000313" key="4">
    <source>
        <dbReference type="EMBL" id="MBA9004700.1"/>
    </source>
</evidence>
<dbReference type="Proteomes" id="UP000539313">
    <property type="component" value="Unassembled WGS sequence"/>
</dbReference>
<dbReference type="PROSITE" id="PS51186">
    <property type="entry name" value="GNAT"/>
    <property type="match status" value="1"/>
</dbReference>
<gene>
    <name evidence="4" type="ORF">HNR21_003582</name>
</gene>
<dbReference type="SUPFAM" id="SSF46785">
    <property type="entry name" value="Winged helix' DNA-binding domain"/>
    <property type="match status" value="1"/>
</dbReference>
<name>A0A7W3MZE8_9ACTN</name>
<keyword evidence="4" id="KW-0238">DNA-binding</keyword>
<proteinExistence type="predicted"/>
<sequence>MPVTADEIAAVRSFNRCYTRIIGVLGEGLLHTPYSLTEARVIFELGRREVAEVAALRRDLDLDPGYLSRMLARFESDGLIVRERAPGDARRQVARLTPAGRDVQEMLDKRAGEDIGALLERVPQTDRARLLTAMRTVQNLLAEPAPRSPVVLRQPRPGDLGWVVQRNGELYAAEYGWDHTYEALVARIVADFAADHDPGRERAWIAELDGERVGAVFCVRREETVAQLRLLLVEPSARGRGVGTRLVDECLRFAAGAGYAEMMLWTNDCLTAARRVYERAGFVLESQEPHHSFGRDLVGQYWRRPL</sequence>
<dbReference type="PANTHER" id="PTHR13947">
    <property type="entry name" value="GNAT FAMILY N-ACETYLTRANSFERASE"/>
    <property type="match status" value="1"/>
</dbReference>
<dbReference type="InterPro" id="IPR000835">
    <property type="entry name" value="HTH_MarR-typ"/>
</dbReference>
<organism evidence="4 5">
    <name type="scientific">Thermomonospora cellulosilytica</name>
    <dbReference type="NCBI Taxonomy" id="1411118"/>
    <lineage>
        <taxon>Bacteria</taxon>
        <taxon>Bacillati</taxon>
        <taxon>Actinomycetota</taxon>
        <taxon>Actinomycetes</taxon>
        <taxon>Streptosporangiales</taxon>
        <taxon>Thermomonosporaceae</taxon>
        <taxon>Thermomonospora</taxon>
    </lineage>
</organism>
<dbReference type="Pfam" id="PF00583">
    <property type="entry name" value="Acetyltransf_1"/>
    <property type="match status" value="1"/>
</dbReference>
<dbReference type="InterPro" id="IPR000182">
    <property type="entry name" value="GNAT_dom"/>
</dbReference>
<dbReference type="GO" id="GO:0003677">
    <property type="term" value="F:DNA binding"/>
    <property type="evidence" value="ECO:0007669"/>
    <property type="project" value="UniProtKB-KW"/>
</dbReference>
<dbReference type="AlphaFoldDB" id="A0A7W3MZE8"/>
<keyword evidence="1 4" id="KW-0808">Transferase</keyword>
<evidence type="ECO:0000259" key="2">
    <source>
        <dbReference type="PROSITE" id="PS50995"/>
    </source>
</evidence>
<dbReference type="SMART" id="SM00347">
    <property type="entry name" value="HTH_MARR"/>
    <property type="match status" value="1"/>
</dbReference>
<dbReference type="GO" id="GO:0008080">
    <property type="term" value="F:N-acetyltransferase activity"/>
    <property type="evidence" value="ECO:0007669"/>
    <property type="project" value="InterPro"/>
</dbReference>
<dbReference type="RefSeq" id="WP_182706073.1">
    <property type="nucleotide sequence ID" value="NZ_JACJII010000001.1"/>
</dbReference>
<comment type="caution">
    <text evidence="4">The sequence shown here is derived from an EMBL/GenBank/DDBJ whole genome shotgun (WGS) entry which is preliminary data.</text>
</comment>
<dbReference type="PANTHER" id="PTHR13947:SF37">
    <property type="entry name" value="LD18367P"/>
    <property type="match status" value="1"/>
</dbReference>
<dbReference type="InterPro" id="IPR050769">
    <property type="entry name" value="NAT_camello-type"/>
</dbReference>
<accession>A0A7W3MZE8</accession>
<evidence type="ECO:0000256" key="1">
    <source>
        <dbReference type="ARBA" id="ARBA00022679"/>
    </source>
</evidence>
<reference evidence="4 5" key="1">
    <citation type="submission" date="2020-08" db="EMBL/GenBank/DDBJ databases">
        <title>Sequencing the genomes of 1000 actinobacteria strains.</title>
        <authorList>
            <person name="Klenk H.-P."/>
        </authorList>
    </citation>
    <scope>NUCLEOTIDE SEQUENCE [LARGE SCALE GENOMIC DNA]</scope>
    <source>
        <strain evidence="4 5">DSM 45823</strain>
    </source>
</reference>
<evidence type="ECO:0000259" key="3">
    <source>
        <dbReference type="PROSITE" id="PS51186"/>
    </source>
</evidence>
<dbReference type="SUPFAM" id="SSF55729">
    <property type="entry name" value="Acyl-CoA N-acyltransferases (Nat)"/>
    <property type="match status" value="1"/>
</dbReference>
<dbReference type="EMBL" id="JACJII010000001">
    <property type="protein sequence ID" value="MBA9004700.1"/>
    <property type="molecule type" value="Genomic_DNA"/>
</dbReference>
<dbReference type="InterPro" id="IPR016181">
    <property type="entry name" value="Acyl_CoA_acyltransferase"/>
</dbReference>
<dbReference type="Pfam" id="PF01047">
    <property type="entry name" value="MarR"/>
    <property type="match status" value="1"/>
</dbReference>
<dbReference type="InterPro" id="IPR036390">
    <property type="entry name" value="WH_DNA-bd_sf"/>
</dbReference>
<feature type="domain" description="N-acetyltransferase" evidence="3">
    <location>
        <begin position="150"/>
        <end position="306"/>
    </location>
</feature>
<dbReference type="CDD" id="cd04301">
    <property type="entry name" value="NAT_SF"/>
    <property type="match status" value="1"/>
</dbReference>
<keyword evidence="5" id="KW-1185">Reference proteome</keyword>
<dbReference type="Gene3D" id="1.10.10.10">
    <property type="entry name" value="Winged helix-like DNA-binding domain superfamily/Winged helix DNA-binding domain"/>
    <property type="match status" value="1"/>
</dbReference>
<evidence type="ECO:0000313" key="5">
    <source>
        <dbReference type="Proteomes" id="UP000539313"/>
    </source>
</evidence>
<feature type="domain" description="HTH marR-type" evidence="2">
    <location>
        <begin position="1"/>
        <end position="139"/>
    </location>
</feature>
<dbReference type="InterPro" id="IPR036388">
    <property type="entry name" value="WH-like_DNA-bd_sf"/>
</dbReference>
<dbReference type="Gene3D" id="3.40.630.30">
    <property type="match status" value="1"/>
</dbReference>